<keyword evidence="7" id="KW-1185">Reference proteome</keyword>
<proteinExistence type="inferred from homology"/>
<evidence type="ECO:0000256" key="5">
    <source>
        <dbReference type="PIRNR" id="PIRNR027110"/>
    </source>
</evidence>
<comment type="caution">
    <text evidence="6">The sequence shown here is derived from an EMBL/GenBank/DDBJ whole genome shotgun (WGS) entry which is preliminary data.</text>
</comment>
<dbReference type="Pfam" id="PF08613">
    <property type="entry name" value="Cyclin"/>
    <property type="match status" value="1"/>
</dbReference>
<organism evidence="6 7">
    <name type="scientific">Platanthera zijinensis</name>
    <dbReference type="NCBI Taxonomy" id="2320716"/>
    <lineage>
        <taxon>Eukaryota</taxon>
        <taxon>Viridiplantae</taxon>
        <taxon>Streptophyta</taxon>
        <taxon>Embryophyta</taxon>
        <taxon>Tracheophyta</taxon>
        <taxon>Spermatophyta</taxon>
        <taxon>Magnoliopsida</taxon>
        <taxon>Liliopsida</taxon>
        <taxon>Asparagales</taxon>
        <taxon>Orchidaceae</taxon>
        <taxon>Orchidoideae</taxon>
        <taxon>Orchideae</taxon>
        <taxon>Orchidinae</taxon>
        <taxon>Platanthera</taxon>
    </lineage>
</organism>
<gene>
    <name evidence="6" type="primary">CYCU1-1</name>
    <name evidence="6" type="ORF">KSP39_PZI003372</name>
</gene>
<dbReference type="InterPro" id="IPR036915">
    <property type="entry name" value="Cyclin-like_sf"/>
</dbReference>
<evidence type="ECO:0000256" key="1">
    <source>
        <dbReference type="ARBA" id="ARBA00007215"/>
    </source>
</evidence>
<protein>
    <recommendedName>
        <fullName evidence="5">Cyclin</fullName>
    </recommendedName>
</protein>
<evidence type="ECO:0000256" key="2">
    <source>
        <dbReference type="ARBA" id="ARBA00022618"/>
    </source>
</evidence>
<dbReference type="SUPFAM" id="SSF47954">
    <property type="entry name" value="Cyclin-like"/>
    <property type="match status" value="1"/>
</dbReference>
<keyword evidence="4" id="KW-0131">Cell cycle</keyword>
<dbReference type="InterPro" id="IPR013922">
    <property type="entry name" value="Cyclin_PHO80-like"/>
</dbReference>
<accession>A0AAP0BVK5</accession>
<sequence length="208" mass="22772">MGGGSRWTPGGAELDAQQAVASVANALEKLVARNDGLGVAVTVGEEERKGRGLTAFVGPRRPGISIKKYLERIHSYVLCSPASLVAGFVYVDRAAHRSPEFLVGSLNVHRLILTGVMVASKFFDVMPQSNAFYAKVGGVSNAELNKLELELLFLLDFRINMSSHEFESYLSHLEKEMTASLNSKITTNIQGVGDDFIAQRKVHNIHWK</sequence>
<name>A0AAP0BVK5_9ASPA</name>
<evidence type="ECO:0000313" key="7">
    <source>
        <dbReference type="Proteomes" id="UP001418222"/>
    </source>
</evidence>
<dbReference type="GO" id="GO:0051301">
    <property type="term" value="P:cell division"/>
    <property type="evidence" value="ECO:0007669"/>
    <property type="project" value="UniProtKB-UniRule"/>
</dbReference>
<evidence type="ECO:0000313" key="6">
    <source>
        <dbReference type="EMBL" id="KAK8951633.1"/>
    </source>
</evidence>
<evidence type="ECO:0000256" key="4">
    <source>
        <dbReference type="ARBA" id="ARBA00023306"/>
    </source>
</evidence>
<dbReference type="Proteomes" id="UP001418222">
    <property type="component" value="Unassembled WGS sequence"/>
</dbReference>
<dbReference type="Gene3D" id="1.10.472.10">
    <property type="entry name" value="Cyclin-like"/>
    <property type="match status" value="1"/>
</dbReference>
<dbReference type="EMBL" id="JBBWWQ010000003">
    <property type="protein sequence ID" value="KAK8951633.1"/>
    <property type="molecule type" value="Genomic_DNA"/>
</dbReference>
<dbReference type="GO" id="GO:0019901">
    <property type="term" value="F:protein kinase binding"/>
    <property type="evidence" value="ECO:0007669"/>
    <property type="project" value="UniProtKB-UniRule"/>
</dbReference>
<evidence type="ECO:0000256" key="3">
    <source>
        <dbReference type="ARBA" id="ARBA00023127"/>
    </source>
</evidence>
<dbReference type="PANTHER" id="PTHR15615:SF121">
    <property type="entry name" value="CYCLIN-U1-1"/>
    <property type="match status" value="1"/>
</dbReference>
<dbReference type="PANTHER" id="PTHR15615">
    <property type="match status" value="1"/>
</dbReference>
<reference evidence="6 7" key="1">
    <citation type="journal article" date="2022" name="Nat. Plants">
        <title>Genomes of leafy and leafless Platanthera orchids illuminate the evolution of mycoheterotrophy.</title>
        <authorList>
            <person name="Li M.H."/>
            <person name="Liu K.W."/>
            <person name="Li Z."/>
            <person name="Lu H.C."/>
            <person name="Ye Q.L."/>
            <person name="Zhang D."/>
            <person name="Wang J.Y."/>
            <person name="Li Y.F."/>
            <person name="Zhong Z.M."/>
            <person name="Liu X."/>
            <person name="Yu X."/>
            <person name="Liu D.K."/>
            <person name="Tu X.D."/>
            <person name="Liu B."/>
            <person name="Hao Y."/>
            <person name="Liao X.Y."/>
            <person name="Jiang Y.T."/>
            <person name="Sun W.H."/>
            <person name="Chen J."/>
            <person name="Chen Y.Q."/>
            <person name="Ai Y."/>
            <person name="Zhai J.W."/>
            <person name="Wu S.S."/>
            <person name="Zhou Z."/>
            <person name="Hsiao Y.Y."/>
            <person name="Wu W.L."/>
            <person name="Chen Y.Y."/>
            <person name="Lin Y.F."/>
            <person name="Hsu J.L."/>
            <person name="Li C.Y."/>
            <person name="Wang Z.W."/>
            <person name="Zhao X."/>
            <person name="Zhong W.Y."/>
            <person name="Ma X.K."/>
            <person name="Ma L."/>
            <person name="Huang J."/>
            <person name="Chen G.Z."/>
            <person name="Huang M.Z."/>
            <person name="Huang L."/>
            <person name="Peng D.H."/>
            <person name="Luo Y.B."/>
            <person name="Zou S.Q."/>
            <person name="Chen S.P."/>
            <person name="Lan S."/>
            <person name="Tsai W.C."/>
            <person name="Van de Peer Y."/>
            <person name="Liu Z.J."/>
        </authorList>
    </citation>
    <scope>NUCLEOTIDE SEQUENCE [LARGE SCALE GENOMIC DNA]</scope>
    <source>
        <strain evidence="6">Lor287</strain>
    </source>
</reference>
<dbReference type="InterPro" id="IPR012389">
    <property type="entry name" value="Cyclin_P/U"/>
</dbReference>
<dbReference type="PIRSF" id="PIRSF027110">
    <property type="entry name" value="PREG"/>
    <property type="match status" value="1"/>
</dbReference>
<keyword evidence="3 5" id="KW-0195">Cyclin</keyword>
<dbReference type="AlphaFoldDB" id="A0AAP0BVK5"/>
<keyword evidence="2" id="KW-0132">Cell division</keyword>
<comment type="similarity">
    <text evidence="1">Belongs to the cyclin family. Cyclin U/P subfamily.</text>
</comment>